<evidence type="ECO:0000313" key="2">
    <source>
        <dbReference type="Proteomes" id="UP001286174"/>
    </source>
</evidence>
<comment type="caution">
    <text evidence="1">The sequence shown here is derived from an EMBL/GenBank/DDBJ whole genome shotgun (WGS) entry which is preliminary data.</text>
</comment>
<protein>
    <submittedName>
        <fullName evidence="1">Uncharacterized protein</fullName>
    </submittedName>
</protein>
<accession>A0AB35U3I6</accession>
<reference evidence="1 2" key="1">
    <citation type="submission" date="2022-03" db="EMBL/GenBank/DDBJ databases">
        <title>Novel taxa within the pig intestine.</title>
        <authorList>
            <person name="Wylensek D."/>
            <person name="Bishof K."/>
            <person name="Afrizal A."/>
            <person name="Clavel T."/>
        </authorList>
    </citation>
    <scope>NUCLEOTIDE SEQUENCE [LARGE SCALE GENOMIC DNA]</scope>
    <source>
        <strain evidence="1 2">CLA-KB-P133</strain>
    </source>
</reference>
<dbReference type="RefSeq" id="WP_370595983.1">
    <property type="nucleotide sequence ID" value="NZ_JALBUR010000011.1"/>
</dbReference>
<gene>
    <name evidence="1" type="ORF">MOZ60_06005</name>
</gene>
<keyword evidence="2" id="KW-1185">Reference proteome</keyword>
<dbReference type="EMBL" id="JALBUR010000011">
    <property type="protein sequence ID" value="MDX8419643.1"/>
    <property type="molecule type" value="Genomic_DNA"/>
</dbReference>
<proteinExistence type="predicted"/>
<organism evidence="1 2">
    <name type="scientific">Grylomicrobium aquisgranensis</name>
    <dbReference type="NCBI Taxonomy" id="2926318"/>
    <lineage>
        <taxon>Bacteria</taxon>
        <taxon>Bacillati</taxon>
        <taxon>Bacillota</taxon>
        <taxon>Erysipelotrichia</taxon>
        <taxon>Erysipelotrichales</taxon>
        <taxon>Erysipelotrichaceae</taxon>
        <taxon>Grylomicrobium</taxon>
    </lineage>
</organism>
<dbReference type="Proteomes" id="UP001286174">
    <property type="component" value="Unassembled WGS sequence"/>
</dbReference>
<name>A0AB35U3I6_9FIRM</name>
<evidence type="ECO:0000313" key="1">
    <source>
        <dbReference type="EMBL" id="MDX8419643.1"/>
    </source>
</evidence>
<dbReference type="AlphaFoldDB" id="A0AB35U3I6"/>
<sequence length="197" mass="22274">MTPPELKKQISVLRKKLHAEMHTGMMDPSFAEQLDTLWKEEMKMLEEALPQYRQKALMTKDLCAAKEVVVKDLSHLKECDLDSSVYALCEKLKDTELEDIADPPAEIPGRNGNVIMTLQNGKVCFVFTDEGSVYLQEKNLGTWTCRPVPLFTDVLCDNGILESDSSCLIRDLDGGVQRLSYARIDTVEKLMKVKLYG</sequence>